<dbReference type="Proteomes" id="UP000625711">
    <property type="component" value="Unassembled WGS sequence"/>
</dbReference>
<sequence>MLPDQHTVPSETGGYLRAKKKRISEEERIVKTIVDPRARPLAPARRRERLQGMGGTVFATLKPSIKRAGPLSPNKTDNISATAGADGLGPALLPTELRRGRPRTKLFLLITGPAQTGRGL</sequence>
<comment type="caution">
    <text evidence="2">The sequence shown here is derived from an EMBL/GenBank/DDBJ whole genome shotgun (WGS) entry which is preliminary data.</text>
</comment>
<proteinExistence type="predicted"/>
<evidence type="ECO:0000313" key="3">
    <source>
        <dbReference type="Proteomes" id="UP000625711"/>
    </source>
</evidence>
<evidence type="ECO:0000313" key="2">
    <source>
        <dbReference type="EMBL" id="KAF7283044.1"/>
    </source>
</evidence>
<dbReference type="EMBL" id="JAACXV010000143">
    <property type="protein sequence ID" value="KAF7283044.1"/>
    <property type="molecule type" value="Genomic_DNA"/>
</dbReference>
<keyword evidence="3" id="KW-1185">Reference proteome</keyword>
<evidence type="ECO:0000256" key="1">
    <source>
        <dbReference type="SAM" id="MobiDB-lite"/>
    </source>
</evidence>
<protein>
    <submittedName>
        <fullName evidence="2">Uncharacterized protein</fullName>
    </submittedName>
</protein>
<name>A0A834IL73_RHYFE</name>
<gene>
    <name evidence="2" type="ORF">GWI33_001550</name>
</gene>
<feature type="region of interest" description="Disordered" evidence="1">
    <location>
        <begin position="64"/>
        <end position="97"/>
    </location>
</feature>
<dbReference type="AlphaFoldDB" id="A0A834IL73"/>
<reference evidence="2" key="1">
    <citation type="submission" date="2020-08" db="EMBL/GenBank/DDBJ databases">
        <title>Genome sequencing and assembly of the red palm weevil Rhynchophorus ferrugineus.</title>
        <authorList>
            <person name="Dias G.B."/>
            <person name="Bergman C.M."/>
            <person name="Manee M."/>
        </authorList>
    </citation>
    <scope>NUCLEOTIDE SEQUENCE</scope>
    <source>
        <strain evidence="2">AA-2017</strain>
        <tissue evidence="2">Whole larva</tissue>
    </source>
</reference>
<organism evidence="2 3">
    <name type="scientific">Rhynchophorus ferrugineus</name>
    <name type="common">Red palm weevil</name>
    <name type="synonym">Curculio ferrugineus</name>
    <dbReference type="NCBI Taxonomy" id="354439"/>
    <lineage>
        <taxon>Eukaryota</taxon>
        <taxon>Metazoa</taxon>
        <taxon>Ecdysozoa</taxon>
        <taxon>Arthropoda</taxon>
        <taxon>Hexapoda</taxon>
        <taxon>Insecta</taxon>
        <taxon>Pterygota</taxon>
        <taxon>Neoptera</taxon>
        <taxon>Endopterygota</taxon>
        <taxon>Coleoptera</taxon>
        <taxon>Polyphaga</taxon>
        <taxon>Cucujiformia</taxon>
        <taxon>Curculionidae</taxon>
        <taxon>Dryophthorinae</taxon>
        <taxon>Rhynchophorus</taxon>
    </lineage>
</organism>
<accession>A0A834IL73</accession>